<evidence type="ECO:0000256" key="1">
    <source>
        <dbReference type="SAM" id="MobiDB-lite"/>
    </source>
</evidence>
<reference evidence="3" key="1">
    <citation type="submission" date="2023-06" db="EMBL/GenBank/DDBJ databases">
        <authorList>
            <consortium name="Lawrence Berkeley National Laboratory"/>
            <person name="Ahrendt S."/>
            <person name="Sahu N."/>
            <person name="Indic B."/>
            <person name="Wong-Bajracharya J."/>
            <person name="Merenyi Z."/>
            <person name="Ke H.-M."/>
            <person name="Monk M."/>
            <person name="Kocsube S."/>
            <person name="Drula E."/>
            <person name="Lipzen A."/>
            <person name="Balint B."/>
            <person name="Henrissat B."/>
            <person name="Andreopoulos B."/>
            <person name="Martin F.M."/>
            <person name="Harder C.B."/>
            <person name="Rigling D."/>
            <person name="Ford K.L."/>
            <person name="Foster G.D."/>
            <person name="Pangilinan J."/>
            <person name="Papanicolaou A."/>
            <person name="Barry K."/>
            <person name="LaButti K."/>
            <person name="Viragh M."/>
            <person name="Koriabine M."/>
            <person name="Yan M."/>
            <person name="Riley R."/>
            <person name="Champramary S."/>
            <person name="Plett K.L."/>
            <person name="Tsai I.J."/>
            <person name="Slot J."/>
            <person name="Sipos G."/>
            <person name="Plett J."/>
            <person name="Nagy L.G."/>
            <person name="Grigoriev I.V."/>
        </authorList>
    </citation>
    <scope>NUCLEOTIDE SEQUENCE</scope>
    <source>
        <strain evidence="3">FPL87.14</strain>
    </source>
</reference>
<keyword evidence="2" id="KW-0812">Transmembrane</keyword>
<gene>
    <name evidence="3" type="ORF">EV421DRAFT_363555</name>
</gene>
<organism evidence="3 4">
    <name type="scientific">Armillaria borealis</name>
    <dbReference type="NCBI Taxonomy" id="47425"/>
    <lineage>
        <taxon>Eukaryota</taxon>
        <taxon>Fungi</taxon>
        <taxon>Dikarya</taxon>
        <taxon>Basidiomycota</taxon>
        <taxon>Agaricomycotina</taxon>
        <taxon>Agaricomycetes</taxon>
        <taxon>Agaricomycetidae</taxon>
        <taxon>Agaricales</taxon>
        <taxon>Marasmiineae</taxon>
        <taxon>Physalacriaceae</taxon>
        <taxon>Armillaria</taxon>
    </lineage>
</organism>
<dbReference type="AlphaFoldDB" id="A0AA39JLH9"/>
<feature type="compositionally biased region" description="Basic and acidic residues" evidence="1">
    <location>
        <begin position="12"/>
        <end position="21"/>
    </location>
</feature>
<keyword evidence="4" id="KW-1185">Reference proteome</keyword>
<accession>A0AA39JLH9</accession>
<dbReference type="EMBL" id="JAUEPT010000018">
    <property type="protein sequence ID" value="KAK0444689.1"/>
    <property type="molecule type" value="Genomic_DNA"/>
</dbReference>
<sequence>MVSIGQSQVSLIDDRRQDPRGSSDCMTIALEPRLRSDDSHQTQKRFQDLHAALIYLSLFSLITSYTLSLSDRFFEMSGFYDCAPSSRRWSSWTRAVQDWRSYPPASLNAEWQFDQAFLRCIPWEDHGIMFLSRNLWIFSKGDYISTCISILVRMPHVFHVNLHVPKVYHYRLLISPAPTMT</sequence>
<dbReference type="Proteomes" id="UP001175226">
    <property type="component" value="Unassembled WGS sequence"/>
</dbReference>
<keyword evidence="2" id="KW-1133">Transmembrane helix</keyword>
<proteinExistence type="predicted"/>
<feature type="compositionally biased region" description="Polar residues" evidence="1">
    <location>
        <begin position="1"/>
        <end position="10"/>
    </location>
</feature>
<keyword evidence="2" id="KW-0472">Membrane</keyword>
<name>A0AA39JLH9_9AGAR</name>
<comment type="caution">
    <text evidence="3">The sequence shown here is derived from an EMBL/GenBank/DDBJ whole genome shotgun (WGS) entry which is preliminary data.</text>
</comment>
<evidence type="ECO:0000313" key="4">
    <source>
        <dbReference type="Proteomes" id="UP001175226"/>
    </source>
</evidence>
<feature type="region of interest" description="Disordered" evidence="1">
    <location>
        <begin position="1"/>
        <end position="22"/>
    </location>
</feature>
<feature type="transmembrane region" description="Helical" evidence="2">
    <location>
        <begin position="49"/>
        <end position="67"/>
    </location>
</feature>
<protein>
    <submittedName>
        <fullName evidence="3">Uncharacterized protein</fullName>
    </submittedName>
</protein>
<evidence type="ECO:0000313" key="3">
    <source>
        <dbReference type="EMBL" id="KAK0444689.1"/>
    </source>
</evidence>
<evidence type="ECO:0000256" key="2">
    <source>
        <dbReference type="SAM" id="Phobius"/>
    </source>
</evidence>